<dbReference type="InterPro" id="IPR011527">
    <property type="entry name" value="ABC1_TM_dom"/>
</dbReference>
<evidence type="ECO:0000256" key="5">
    <source>
        <dbReference type="ARBA" id="ARBA00022840"/>
    </source>
</evidence>
<dbReference type="Proteomes" id="UP000285430">
    <property type="component" value="Unassembled WGS sequence"/>
</dbReference>
<evidence type="ECO:0000256" key="1">
    <source>
        <dbReference type="ARBA" id="ARBA00004141"/>
    </source>
</evidence>
<protein>
    <submittedName>
        <fullName evidence="12">Uncharacterized protein</fullName>
    </submittedName>
</protein>
<keyword evidence="4" id="KW-0547">Nucleotide-binding</keyword>
<dbReference type="InterPro" id="IPR003439">
    <property type="entry name" value="ABC_transporter-like_ATP-bd"/>
</dbReference>
<dbReference type="Pfam" id="PF00664">
    <property type="entry name" value="ABC_membrane"/>
    <property type="match status" value="1"/>
</dbReference>
<feature type="domain" description="ABC transmembrane type-1" evidence="11">
    <location>
        <begin position="1"/>
        <end position="200"/>
    </location>
</feature>
<keyword evidence="5" id="KW-0067">ATP-binding</keyword>
<dbReference type="Pfam" id="PF00005">
    <property type="entry name" value="ABC_tran"/>
    <property type="match status" value="1"/>
</dbReference>
<dbReference type="InterPro" id="IPR039421">
    <property type="entry name" value="Type_1_exporter"/>
</dbReference>
<evidence type="ECO:0000256" key="6">
    <source>
        <dbReference type="ARBA" id="ARBA00022989"/>
    </source>
</evidence>
<dbReference type="FunFam" id="3.40.50.300:FF:000287">
    <property type="entry name" value="Multidrug ABC transporter ATP-binding protein"/>
    <property type="match status" value="1"/>
</dbReference>
<dbReference type="InterPro" id="IPR027417">
    <property type="entry name" value="P-loop_NTPase"/>
</dbReference>
<dbReference type="PROSITE" id="PS50893">
    <property type="entry name" value="ABC_TRANSPORTER_2"/>
    <property type="match status" value="1"/>
</dbReference>
<reference evidence="12 13" key="1">
    <citation type="submission" date="2018-08" db="EMBL/GenBank/DDBJ databases">
        <title>Aphanomyces genome sequencing and annotation.</title>
        <authorList>
            <person name="Minardi D."/>
            <person name="Oidtmann B."/>
            <person name="Van Der Giezen M."/>
            <person name="Studholme D.J."/>
        </authorList>
    </citation>
    <scope>NUCLEOTIDE SEQUENCE [LARGE SCALE GENOMIC DNA]</scope>
    <source>
        <strain evidence="12 13">Da</strain>
    </source>
</reference>
<evidence type="ECO:0000256" key="4">
    <source>
        <dbReference type="ARBA" id="ARBA00022741"/>
    </source>
</evidence>
<evidence type="ECO:0000259" key="11">
    <source>
        <dbReference type="PROSITE" id="PS50929"/>
    </source>
</evidence>
<feature type="domain" description="ABC transporter" evidence="10">
    <location>
        <begin position="232"/>
        <end position="464"/>
    </location>
</feature>
<comment type="caution">
    <text evidence="12">The sequence shown here is derived from an EMBL/GenBank/DDBJ whole genome shotgun (WGS) entry which is preliminary data.</text>
</comment>
<dbReference type="EMBL" id="QUTH01007672">
    <property type="protein sequence ID" value="RHZ04191.1"/>
    <property type="molecule type" value="Genomic_DNA"/>
</dbReference>
<keyword evidence="6 9" id="KW-1133">Transmembrane helix</keyword>
<evidence type="ECO:0000256" key="7">
    <source>
        <dbReference type="ARBA" id="ARBA00023136"/>
    </source>
</evidence>
<feature type="transmembrane region" description="Helical" evidence="9">
    <location>
        <begin position="30"/>
        <end position="50"/>
    </location>
</feature>
<dbReference type="Gene3D" id="1.20.1560.10">
    <property type="entry name" value="ABC transporter type 1, transmembrane domain"/>
    <property type="match status" value="1"/>
</dbReference>
<evidence type="ECO:0000256" key="9">
    <source>
        <dbReference type="SAM" id="Phobius"/>
    </source>
</evidence>
<organism evidence="12 13">
    <name type="scientific">Aphanomyces astaci</name>
    <name type="common">Crayfish plague agent</name>
    <dbReference type="NCBI Taxonomy" id="112090"/>
    <lineage>
        <taxon>Eukaryota</taxon>
        <taxon>Sar</taxon>
        <taxon>Stramenopiles</taxon>
        <taxon>Oomycota</taxon>
        <taxon>Saprolegniomycetes</taxon>
        <taxon>Saprolegniales</taxon>
        <taxon>Verrucalvaceae</taxon>
        <taxon>Aphanomyces</taxon>
    </lineage>
</organism>
<feature type="transmembrane region" description="Helical" evidence="9">
    <location>
        <begin position="56"/>
        <end position="78"/>
    </location>
</feature>
<dbReference type="GO" id="GO:0005524">
    <property type="term" value="F:ATP binding"/>
    <property type="evidence" value="ECO:0007669"/>
    <property type="project" value="UniProtKB-KW"/>
</dbReference>
<comment type="similarity">
    <text evidence="8">Belongs to the ABC transporter superfamily. ABCB family. Heavy Metal importer (TC 3.A.1.210) subfamily.</text>
</comment>
<evidence type="ECO:0000256" key="8">
    <source>
        <dbReference type="ARBA" id="ARBA00024363"/>
    </source>
</evidence>
<dbReference type="GO" id="GO:0140359">
    <property type="term" value="F:ABC-type transporter activity"/>
    <property type="evidence" value="ECO:0007669"/>
    <property type="project" value="InterPro"/>
</dbReference>
<dbReference type="SMART" id="SM00382">
    <property type="entry name" value="AAA"/>
    <property type="match status" value="1"/>
</dbReference>
<dbReference type="GO" id="GO:0016887">
    <property type="term" value="F:ATP hydrolysis activity"/>
    <property type="evidence" value="ECO:0007669"/>
    <property type="project" value="InterPro"/>
</dbReference>
<dbReference type="SUPFAM" id="SSF90123">
    <property type="entry name" value="ABC transporter transmembrane region"/>
    <property type="match status" value="1"/>
</dbReference>
<evidence type="ECO:0000259" key="10">
    <source>
        <dbReference type="PROSITE" id="PS50893"/>
    </source>
</evidence>
<keyword evidence="3 9" id="KW-0812">Transmembrane</keyword>
<evidence type="ECO:0000256" key="3">
    <source>
        <dbReference type="ARBA" id="ARBA00022692"/>
    </source>
</evidence>
<dbReference type="VEuPathDB" id="FungiDB:H257_13943"/>
<comment type="subcellular location">
    <subcellularLocation>
        <location evidence="1">Membrane</location>
        <topology evidence="1">Multi-pass membrane protein</topology>
    </subcellularLocation>
</comment>
<evidence type="ECO:0000313" key="12">
    <source>
        <dbReference type="EMBL" id="RHZ04191.1"/>
    </source>
</evidence>
<sequence length="465" mass="51665">MHFHLTKKTGKIMRVLDRGLDSTDSIVNVLFFRFVPTLCEVAAVSLVFAFAFNDHWLSVVTVSSVSLYTVVTFIGTTVRLRFKTQSNHHDNDANEKAVDSLTNFETVKYFNAEKYETERYMASIDRYQQSTYLTRGYLNALNVAQQLIQSTCLFVCMAITGIQVSQGHLTVGDFVAVGSYILNIFKPLDSLGAIYNTIVQSVVDMSNLVELLHQTPDVLDKDDAKRRYQPTVRFDHVSFTYPGQPSTNGLKNISFTIGPGQTLAVVGTTGAGKSTLSRLLFRFYDVTAGRILIDGQDISNVDQKSLRQVLGIVPQDAVMFNDSIYYNIHYGRLSASKAEVEAAAKAANLDSFLASLPDGLDTKVGERGLKLSGGEKQRVAIARAILKNPKVMVLDEATSALDTRTERSIYEELQRICAHRTTLVIAHRLSTIREAHEILVLDHGQMLERGSHDHLIAQNGGIKLY</sequence>
<keyword evidence="7 9" id="KW-0472">Membrane</keyword>
<proteinExistence type="inferred from homology"/>
<dbReference type="Gene3D" id="3.40.50.300">
    <property type="entry name" value="P-loop containing nucleotide triphosphate hydrolases"/>
    <property type="match status" value="1"/>
</dbReference>
<dbReference type="AlphaFoldDB" id="A0A418E1J0"/>
<dbReference type="InterPro" id="IPR017871">
    <property type="entry name" value="ABC_transporter-like_CS"/>
</dbReference>
<dbReference type="PROSITE" id="PS50929">
    <property type="entry name" value="ABC_TM1F"/>
    <property type="match status" value="1"/>
</dbReference>
<dbReference type="GO" id="GO:0016020">
    <property type="term" value="C:membrane"/>
    <property type="evidence" value="ECO:0007669"/>
    <property type="project" value="UniProtKB-SubCell"/>
</dbReference>
<evidence type="ECO:0000256" key="2">
    <source>
        <dbReference type="ARBA" id="ARBA00022448"/>
    </source>
</evidence>
<dbReference type="PANTHER" id="PTHR24221">
    <property type="entry name" value="ATP-BINDING CASSETTE SUB-FAMILY B"/>
    <property type="match status" value="1"/>
</dbReference>
<keyword evidence="2" id="KW-0813">Transport</keyword>
<dbReference type="SUPFAM" id="SSF52540">
    <property type="entry name" value="P-loop containing nucleoside triphosphate hydrolases"/>
    <property type="match status" value="1"/>
</dbReference>
<dbReference type="PROSITE" id="PS00211">
    <property type="entry name" value="ABC_TRANSPORTER_1"/>
    <property type="match status" value="1"/>
</dbReference>
<dbReference type="PANTHER" id="PTHR24221:SF620">
    <property type="entry name" value="ABC TRANSMEMBRANE TYPE-1 DOMAIN-CONTAINING PROTEIN"/>
    <property type="match status" value="1"/>
</dbReference>
<dbReference type="InterPro" id="IPR036640">
    <property type="entry name" value="ABC1_TM_sf"/>
</dbReference>
<name>A0A418E1J0_APHAT</name>
<accession>A0A418E1J0</accession>
<evidence type="ECO:0000313" key="13">
    <source>
        <dbReference type="Proteomes" id="UP000285430"/>
    </source>
</evidence>
<dbReference type="InterPro" id="IPR003593">
    <property type="entry name" value="AAA+_ATPase"/>
</dbReference>
<gene>
    <name evidence="12" type="ORF">DYB37_006492</name>
</gene>